<dbReference type="EMBL" id="GBRH01203554">
    <property type="protein sequence ID" value="JAD94341.1"/>
    <property type="molecule type" value="Transcribed_RNA"/>
</dbReference>
<reference evidence="1" key="2">
    <citation type="journal article" date="2015" name="Data Brief">
        <title>Shoot transcriptome of the giant reed, Arundo donax.</title>
        <authorList>
            <person name="Barrero R.A."/>
            <person name="Guerrero F.D."/>
            <person name="Moolhuijzen P."/>
            <person name="Goolsby J.A."/>
            <person name="Tidwell J."/>
            <person name="Bellgard S.E."/>
            <person name="Bellgard M.I."/>
        </authorList>
    </citation>
    <scope>NUCLEOTIDE SEQUENCE</scope>
    <source>
        <tissue evidence="1">Shoot tissue taken approximately 20 cm above the soil surface</tissue>
    </source>
</reference>
<evidence type="ECO:0000313" key="1">
    <source>
        <dbReference type="EMBL" id="JAD94341.1"/>
    </source>
</evidence>
<reference evidence="1" key="1">
    <citation type="submission" date="2014-09" db="EMBL/GenBank/DDBJ databases">
        <authorList>
            <person name="Magalhaes I.L.F."/>
            <person name="Oliveira U."/>
            <person name="Santos F.R."/>
            <person name="Vidigal T.H.D.A."/>
            <person name="Brescovit A.D."/>
            <person name="Santos A.J."/>
        </authorList>
    </citation>
    <scope>NUCLEOTIDE SEQUENCE</scope>
    <source>
        <tissue evidence="1">Shoot tissue taken approximately 20 cm above the soil surface</tissue>
    </source>
</reference>
<organism evidence="1">
    <name type="scientific">Arundo donax</name>
    <name type="common">Giant reed</name>
    <name type="synonym">Donax arundinaceus</name>
    <dbReference type="NCBI Taxonomy" id="35708"/>
    <lineage>
        <taxon>Eukaryota</taxon>
        <taxon>Viridiplantae</taxon>
        <taxon>Streptophyta</taxon>
        <taxon>Embryophyta</taxon>
        <taxon>Tracheophyta</taxon>
        <taxon>Spermatophyta</taxon>
        <taxon>Magnoliopsida</taxon>
        <taxon>Liliopsida</taxon>
        <taxon>Poales</taxon>
        <taxon>Poaceae</taxon>
        <taxon>PACMAD clade</taxon>
        <taxon>Arundinoideae</taxon>
        <taxon>Arundineae</taxon>
        <taxon>Arundo</taxon>
    </lineage>
</organism>
<accession>A0A0A9E2Q9</accession>
<sequence>MSRGPPCAAGTSPASPSP</sequence>
<proteinExistence type="predicted"/>
<protein>
    <submittedName>
        <fullName evidence="1">Uncharacterized protein</fullName>
    </submittedName>
</protein>
<dbReference type="AlphaFoldDB" id="A0A0A9E2Q9"/>
<name>A0A0A9E2Q9_ARUDO</name>